<dbReference type="Pfam" id="PF03466">
    <property type="entry name" value="LysR_substrate"/>
    <property type="match status" value="1"/>
</dbReference>
<dbReference type="GO" id="GO:0003677">
    <property type="term" value="F:DNA binding"/>
    <property type="evidence" value="ECO:0007669"/>
    <property type="project" value="UniProtKB-KW"/>
</dbReference>
<reference evidence="6" key="1">
    <citation type="submission" date="2021-02" db="EMBL/GenBank/DDBJ databases">
        <title>Sequencing the genomes of 1000 actinobacteria strains.</title>
        <authorList>
            <person name="Klenk H.-P."/>
        </authorList>
    </citation>
    <scope>NUCLEOTIDE SEQUENCE</scope>
    <source>
        <strain evidence="6">DSM 22850</strain>
    </source>
</reference>
<proteinExistence type="inferred from homology"/>
<evidence type="ECO:0000256" key="3">
    <source>
        <dbReference type="ARBA" id="ARBA00023125"/>
    </source>
</evidence>
<dbReference type="EMBL" id="JAFIDA010000001">
    <property type="protein sequence ID" value="MBP1324866.1"/>
    <property type="molecule type" value="Genomic_DNA"/>
</dbReference>
<name>A0A940PVB4_9MICO</name>
<comment type="similarity">
    <text evidence="1">Belongs to the LysR transcriptional regulatory family.</text>
</comment>
<dbReference type="InterPro" id="IPR000847">
    <property type="entry name" value="LysR_HTH_N"/>
</dbReference>
<dbReference type="PANTHER" id="PTHR30346">
    <property type="entry name" value="TRANSCRIPTIONAL DUAL REGULATOR HCAR-RELATED"/>
    <property type="match status" value="1"/>
</dbReference>
<organism evidence="6 7">
    <name type="scientific">Leucobacter exalbidus</name>
    <dbReference type="NCBI Taxonomy" id="662960"/>
    <lineage>
        <taxon>Bacteria</taxon>
        <taxon>Bacillati</taxon>
        <taxon>Actinomycetota</taxon>
        <taxon>Actinomycetes</taxon>
        <taxon>Micrococcales</taxon>
        <taxon>Microbacteriaceae</taxon>
        <taxon>Leucobacter</taxon>
    </lineage>
</organism>
<dbReference type="InterPro" id="IPR005119">
    <property type="entry name" value="LysR_subst-bd"/>
</dbReference>
<keyword evidence="3 6" id="KW-0238">DNA-binding</keyword>
<evidence type="ECO:0000256" key="2">
    <source>
        <dbReference type="ARBA" id="ARBA00023015"/>
    </source>
</evidence>
<dbReference type="AlphaFoldDB" id="A0A940PVB4"/>
<keyword evidence="2" id="KW-0805">Transcription regulation</keyword>
<dbReference type="InterPro" id="IPR036390">
    <property type="entry name" value="WH_DNA-bd_sf"/>
</dbReference>
<comment type="caution">
    <text evidence="6">The sequence shown here is derived from an EMBL/GenBank/DDBJ whole genome shotgun (WGS) entry which is preliminary data.</text>
</comment>
<evidence type="ECO:0000259" key="5">
    <source>
        <dbReference type="PROSITE" id="PS50931"/>
    </source>
</evidence>
<feature type="domain" description="HTH lysR-type" evidence="5">
    <location>
        <begin position="1"/>
        <end position="58"/>
    </location>
</feature>
<evidence type="ECO:0000256" key="4">
    <source>
        <dbReference type="ARBA" id="ARBA00023163"/>
    </source>
</evidence>
<keyword evidence="7" id="KW-1185">Reference proteome</keyword>
<dbReference type="Pfam" id="PF00126">
    <property type="entry name" value="HTH_1"/>
    <property type="match status" value="1"/>
</dbReference>
<dbReference type="Proteomes" id="UP000675163">
    <property type="component" value="Unassembled WGS sequence"/>
</dbReference>
<dbReference type="Gene3D" id="3.40.190.10">
    <property type="entry name" value="Periplasmic binding protein-like II"/>
    <property type="match status" value="2"/>
</dbReference>
<dbReference type="PANTHER" id="PTHR30346:SF29">
    <property type="entry name" value="LYSR SUBSTRATE-BINDING"/>
    <property type="match status" value="1"/>
</dbReference>
<dbReference type="RefSeq" id="WP_209703984.1">
    <property type="nucleotide sequence ID" value="NZ_JAFIDA010000001.1"/>
</dbReference>
<dbReference type="PROSITE" id="PS50931">
    <property type="entry name" value="HTH_LYSR"/>
    <property type="match status" value="1"/>
</dbReference>
<sequence length="314" mass="33733">MDLYQLRVLRELGDHGSVAATARSLGITSSSVSQTIATLQRTFTAPLTQKRGRSVELTEAGRSLAVAAIGVAEAMARAESAVDEFIGGVNRTVRVSAFHSAAIAFFPLLAARPPSATFPGVECVDEDVDRDSFPTLTARYDLVIGGRMSHTPPWDQQRLTVIPLLQEPMDIAMHESHPLAGKTQLHPADLLGTSWISTHAGFSPADLLQSISAAAGEPMRVAHRINDFGAASAMVAASSHLTIVPRHTVRPSLHEHVVLRPIVGVASTRHIDILMRPERVHHRAVAHVVAALHDIVQAQYAPLSDREAGTTPTR</sequence>
<dbReference type="InterPro" id="IPR036388">
    <property type="entry name" value="WH-like_DNA-bd_sf"/>
</dbReference>
<evidence type="ECO:0000313" key="7">
    <source>
        <dbReference type="Proteomes" id="UP000675163"/>
    </source>
</evidence>
<evidence type="ECO:0000313" key="6">
    <source>
        <dbReference type="EMBL" id="MBP1324866.1"/>
    </source>
</evidence>
<gene>
    <name evidence="6" type="ORF">JOF28_000098</name>
</gene>
<dbReference type="GO" id="GO:0032993">
    <property type="term" value="C:protein-DNA complex"/>
    <property type="evidence" value="ECO:0007669"/>
    <property type="project" value="TreeGrafter"/>
</dbReference>
<dbReference type="Gene3D" id="1.10.10.10">
    <property type="entry name" value="Winged helix-like DNA-binding domain superfamily/Winged helix DNA-binding domain"/>
    <property type="match status" value="1"/>
</dbReference>
<protein>
    <submittedName>
        <fullName evidence="6">DNA-binding transcriptional LysR family regulator</fullName>
    </submittedName>
</protein>
<accession>A0A940PVB4</accession>
<dbReference type="SUPFAM" id="SSF53850">
    <property type="entry name" value="Periplasmic binding protein-like II"/>
    <property type="match status" value="1"/>
</dbReference>
<evidence type="ECO:0000256" key="1">
    <source>
        <dbReference type="ARBA" id="ARBA00009437"/>
    </source>
</evidence>
<keyword evidence="4" id="KW-0804">Transcription</keyword>
<dbReference type="SUPFAM" id="SSF46785">
    <property type="entry name" value="Winged helix' DNA-binding domain"/>
    <property type="match status" value="1"/>
</dbReference>
<dbReference type="GO" id="GO:0003700">
    <property type="term" value="F:DNA-binding transcription factor activity"/>
    <property type="evidence" value="ECO:0007669"/>
    <property type="project" value="InterPro"/>
</dbReference>